<sequence length="165" mass="18709">MELFNYVGIDIGYVLIGTIGFSIIMFIMLIVVLVKQNKLKKRYNAFMEGNDAKSLEKVITERFNEVDAVKEKLQVVDGRLEGIDKILLTTYKKMALIKYDAFREMGGNLSFAIALLTETNDGFIINAMHSSREGCYIYAKEIVNGQCDMILADEEKQVLEKAMSK</sequence>
<evidence type="ECO:0000256" key="1">
    <source>
        <dbReference type="SAM" id="Phobius"/>
    </source>
</evidence>
<dbReference type="RefSeq" id="WP_154517308.1">
    <property type="nucleotide sequence ID" value="NZ_VUMT01000003.1"/>
</dbReference>
<evidence type="ECO:0000313" key="3">
    <source>
        <dbReference type="Proteomes" id="UP000482209"/>
    </source>
</evidence>
<gene>
    <name evidence="2" type="ORF">FYJ58_03545</name>
</gene>
<keyword evidence="1" id="KW-1133">Transmembrane helix</keyword>
<accession>A0A6L5XVV4</accession>
<feature type="transmembrane region" description="Helical" evidence="1">
    <location>
        <begin position="12"/>
        <end position="34"/>
    </location>
</feature>
<name>A0A6L5XVV4_9FIRM</name>
<comment type="caution">
    <text evidence="2">The sequence shown here is derived from an EMBL/GenBank/DDBJ whole genome shotgun (WGS) entry which is preliminary data.</text>
</comment>
<protein>
    <submittedName>
        <fullName evidence="2">DUF4446 family protein</fullName>
    </submittedName>
</protein>
<evidence type="ECO:0000313" key="2">
    <source>
        <dbReference type="EMBL" id="MSS62950.1"/>
    </source>
</evidence>
<keyword evidence="1" id="KW-0812">Transmembrane</keyword>
<dbReference type="AlphaFoldDB" id="A0A6L5XVV4"/>
<dbReference type="InterPro" id="IPR027981">
    <property type="entry name" value="DUF4446"/>
</dbReference>
<proteinExistence type="predicted"/>
<dbReference type="EMBL" id="VUMT01000003">
    <property type="protein sequence ID" value="MSS62950.1"/>
    <property type="molecule type" value="Genomic_DNA"/>
</dbReference>
<keyword evidence="3" id="KW-1185">Reference proteome</keyword>
<dbReference type="Pfam" id="PF14584">
    <property type="entry name" value="DUF4446"/>
    <property type="match status" value="1"/>
</dbReference>
<reference evidence="2 3" key="1">
    <citation type="submission" date="2019-08" db="EMBL/GenBank/DDBJ databases">
        <title>In-depth cultivation of the pig gut microbiome towards novel bacterial diversity and tailored functional studies.</title>
        <authorList>
            <person name="Wylensek D."/>
            <person name="Hitch T.C.A."/>
            <person name="Clavel T."/>
        </authorList>
    </citation>
    <scope>NUCLEOTIDE SEQUENCE [LARGE SCALE GENOMIC DNA]</scope>
    <source>
        <strain evidence="2 3">WCA-693-APC-MOT-I</strain>
    </source>
</reference>
<organism evidence="2 3">
    <name type="scientific">Velocimicrobium porci</name>
    <dbReference type="NCBI Taxonomy" id="2606634"/>
    <lineage>
        <taxon>Bacteria</taxon>
        <taxon>Bacillati</taxon>
        <taxon>Bacillota</taxon>
        <taxon>Clostridia</taxon>
        <taxon>Lachnospirales</taxon>
        <taxon>Lachnospiraceae</taxon>
        <taxon>Velocimicrobium</taxon>
    </lineage>
</organism>
<dbReference type="Proteomes" id="UP000482209">
    <property type="component" value="Unassembled WGS sequence"/>
</dbReference>
<keyword evidence="1" id="KW-0472">Membrane</keyword>